<dbReference type="Proteomes" id="UP001480595">
    <property type="component" value="Unassembled WGS sequence"/>
</dbReference>
<protein>
    <recommendedName>
        <fullName evidence="2">BOD1/SHG1 domain-containing protein</fullName>
    </recommendedName>
</protein>
<gene>
    <name evidence="3" type="ORF">PG994_014235</name>
</gene>
<evidence type="ECO:0000256" key="1">
    <source>
        <dbReference type="SAM" id="MobiDB-lite"/>
    </source>
</evidence>
<keyword evidence="4" id="KW-1185">Reference proteome</keyword>
<evidence type="ECO:0000313" key="3">
    <source>
        <dbReference type="EMBL" id="KAK8041228.1"/>
    </source>
</evidence>
<feature type="compositionally biased region" description="Basic and acidic residues" evidence="1">
    <location>
        <begin position="334"/>
        <end position="372"/>
    </location>
</feature>
<feature type="region of interest" description="Disordered" evidence="1">
    <location>
        <begin position="139"/>
        <end position="167"/>
    </location>
</feature>
<name>A0ABR1T3R8_9PEZI</name>
<dbReference type="GeneID" id="92098707"/>
<dbReference type="InterPro" id="IPR055264">
    <property type="entry name" value="BOD1/SHG1_dom"/>
</dbReference>
<evidence type="ECO:0000259" key="2">
    <source>
        <dbReference type="Pfam" id="PF05205"/>
    </source>
</evidence>
<feature type="region of interest" description="Disordered" evidence="1">
    <location>
        <begin position="188"/>
        <end position="529"/>
    </location>
</feature>
<dbReference type="Pfam" id="PF05205">
    <property type="entry name" value="COMPASS-Shg1"/>
    <property type="match status" value="1"/>
</dbReference>
<sequence>MAASTEQTPAAATLTAPVAARKFKASDLPLTSATRSAIEGLAHSFKKKGGYDAIRKQVWEQFEASDYEKQVTKSILEVAEKEVERNPSQLLSLDRRKAAALIDGALDRSGVYQKAEDVIDQLIDAKAIEERIRDLRKTEIGDEAALAEQQRGAKTDPDYAEEASQKLAEREKLRRELKEKEEQILEEKRKIEREERKKREREQEKLEAKRVEEREARRREREEKEAEREKQRQKERDERRAAREKEREEREKEREKDREARRLERTRENADRDKDRDKSKERDRERERTKDRPREKSKDRSRHRDRDRDRDRDRRDRSRSPRRRNSRERRRRDSSRTPRDTKERRRPEESKKQLSKEELERIERDALADLLRESNGNTEKAPEVEIDEALAPPPRRVKPASAIQPLRRDSPKTALEGKKVPELTTSDSKDSVHPIKETSQIPMEPKEAKEVKTEIKIDIKGFKEPLPAKDTRSHSDSKEVKTSKDVKVSKSTDDRRGSIATSTRDKDHTRIRVEEDDRRRDRPRERKIAENPVVHENAFPSRITTVRVRLGIAVGTGAVLALAAALSAKEIQAALNPAGKEVVPGSSQGQGRVAGPALAKIATSRGSPAVPRRVPRGARDLGRRVLALKGKTEAARECARIAANAAETTKIAKDPGPEL</sequence>
<proteinExistence type="predicted"/>
<dbReference type="RefSeq" id="XP_066708773.1">
    <property type="nucleotide sequence ID" value="XM_066865644.1"/>
</dbReference>
<feature type="compositionally biased region" description="Basic and acidic residues" evidence="1">
    <location>
        <begin position="444"/>
        <end position="529"/>
    </location>
</feature>
<feature type="domain" description="BOD1/SHG1" evidence="2">
    <location>
        <begin position="41"/>
        <end position="141"/>
    </location>
</feature>
<accession>A0ABR1T3R8</accession>
<comment type="caution">
    <text evidence="3">The sequence shown here is derived from an EMBL/GenBank/DDBJ whole genome shotgun (WGS) entry which is preliminary data.</text>
</comment>
<evidence type="ECO:0000313" key="4">
    <source>
        <dbReference type="Proteomes" id="UP001480595"/>
    </source>
</evidence>
<feature type="compositionally biased region" description="Basic and acidic residues" evidence="1">
    <location>
        <begin position="188"/>
        <end position="319"/>
    </location>
</feature>
<feature type="compositionally biased region" description="Basic residues" evidence="1">
    <location>
        <begin position="320"/>
        <end position="333"/>
    </location>
</feature>
<reference evidence="3 4" key="1">
    <citation type="submission" date="2023-01" db="EMBL/GenBank/DDBJ databases">
        <title>Analysis of 21 Apiospora genomes using comparative genomics revels a genus with tremendous synthesis potential of carbohydrate active enzymes and secondary metabolites.</title>
        <authorList>
            <person name="Sorensen T."/>
        </authorList>
    </citation>
    <scope>NUCLEOTIDE SEQUENCE [LARGE SCALE GENOMIC DNA]</scope>
    <source>
        <strain evidence="3 4">CBS 135458</strain>
    </source>
</reference>
<dbReference type="PANTHER" id="PTHR28034:SF1">
    <property type="entry name" value="NUCLEOMORPHIN"/>
    <property type="match status" value="1"/>
</dbReference>
<feature type="compositionally biased region" description="Basic and acidic residues" evidence="1">
    <location>
        <begin position="151"/>
        <end position="167"/>
    </location>
</feature>
<feature type="compositionally biased region" description="Basic and acidic residues" evidence="1">
    <location>
        <begin position="406"/>
        <end position="436"/>
    </location>
</feature>
<organism evidence="3 4">
    <name type="scientific">Apiospora phragmitis</name>
    <dbReference type="NCBI Taxonomy" id="2905665"/>
    <lineage>
        <taxon>Eukaryota</taxon>
        <taxon>Fungi</taxon>
        <taxon>Dikarya</taxon>
        <taxon>Ascomycota</taxon>
        <taxon>Pezizomycotina</taxon>
        <taxon>Sordariomycetes</taxon>
        <taxon>Xylariomycetidae</taxon>
        <taxon>Amphisphaeriales</taxon>
        <taxon>Apiosporaceae</taxon>
        <taxon>Apiospora</taxon>
    </lineage>
</organism>
<dbReference type="EMBL" id="JAQQWL010000015">
    <property type="protein sequence ID" value="KAK8041228.1"/>
    <property type="molecule type" value="Genomic_DNA"/>
</dbReference>
<dbReference type="PANTHER" id="PTHR28034">
    <property type="entry name" value="SET1 COMPLEX COMPONENT SHG1"/>
    <property type="match status" value="1"/>
</dbReference>